<keyword evidence="1" id="KW-0472">Membrane</keyword>
<keyword evidence="1" id="KW-1133">Transmembrane helix</keyword>
<accession>L2GXF8</accession>
<organism evidence="2 3">
    <name type="scientific">Vavraia culicis (isolate floridensis)</name>
    <name type="common">Microsporidian parasite</name>
    <dbReference type="NCBI Taxonomy" id="948595"/>
    <lineage>
        <taxon>Eukaryota</taxon>
        <taxon>Fungi</taxon>
        <taxon>Fungi incertae sedis</taxon>
        <taxon>Microsporidia</taxon>
        <taxon>Pleistophoridae</taxon>
        <taxon>Vavraia</taxon>
    </lineage>
</organism>
<gene>
    <name evidence="2" type="ORF">VCUG_00751</name>
</gene>
<dbReference type="HOGENOM" id="CLU_1778764_0_0_1"/>
<keyword evidence="3" id="KW-1185">Reference proteome</keyword>
<dbReference type="GeneID" id="19878636"/>
<protein>
    <submittedName>
        <fullName evidence="2">Uncharacterized protein</fullName>
    </submittedName>
</protein>
<name>L2GXF8_VAVCU</name>
<feature type="transmembrane region" description="Helical" evidence="1">
    <location>
        <begin position="7"/>
        <end position="24"/>
    </location>
</feature>
<dbReference type="EMBL" id="GL877412">
    <property type="protein sequence ID" value="ELA47790.1"/>
    <property type="molecule type" value="Genomic_DNA"/>
</dbReference>
<dbReference type="AlphaFoldDB" id="L2GXF8"/>
<dbReference type="RefSeq" id="XP_008073773.1">
    <property type="nucleotide sequence ID" value="XM_008075582.1"/>
</dbReference>
<dbReference type="Proteomes" id="UP000011081">
    <property type="component" value="Unassembled WGS sequence"/>
</dbReference>
<sequence length="148" mass="17257">MNPFTTSLLYTCSIVLIITVHFAPPRIAQTAAEHAQKQLKIRFNELYDAGAMEAHTHYYHKLKKVIRYSHFLHARDVHALFIFSEMNDMRIDAMLSSLDFRSGGGFRYYLPPLFNFGIWFPLLCPVIINMVVVLKTFIRRCSTKQRCL</sequence>
<keyword evidence="1" id="KW-0812">Transmembrane</keyword>
<dbReference type="OMA" id="MNDMRID"/>
<dbReference type="InParanoid" id="L2GXF8"/>
<dbReference type="OrthoDB" id="10347767at2759"/>
<dbReference type="VEuPathDB" id="MicrosporidiaDB:VCUG_00751"/>
<evidence type="ECO:0000313" key="2">
    <source>
        <dbReference type="EMBL" id="ELA47790.1"/>
    </source>
</evidence>
<proteinExistence type="predicted"/>
<evidence type="ECO:0000313" key="3">
    <source>
        <dbReference type="Proteomes" id="UP000011081"/>
    </source>
</evidence>
<reference evidence="3" key="1">
    <citation type="submission" date="2011-03" db="EMBL/GenBank/DDBJ databases">
        <title>The genome sequence of Vavraia culicis strain floridensis.</title>
        <authorList>
            <consortium name="The Broad Institute Genome Sequencing Platform"/>
            <person name="Cuomo C."/>
            <person name="Becnel J."/>
            <person name="Sanscrainte N."/>
            <person name="Young S.K."/>
            <person name="Zeng Q."/>
            <person name="Gargeya S."/>
            <person name="Fitzgerald M."/>
            <person name="Haas B."/>
            <person name="Abouelleil A."/>
            <person name="Alvarado L."/>
            <person name="Arachchi H.M."/>
            <person name="Berlin A."/>
            <person name="Chapman S.B."/>
            <person name="Gearin G."/>
            <person name="Goldberg J."/>
            <person name="Griggs A."/>
            <person name="Gujja S."/>
            <person name="Hansen M."/>
            <person name="Heiman D."/>
            <person name="Howarth C."/>
            <person name="Larimer J."/>
            <person name="Lui A."/>
            <person name="MacDonald P.J.P."/>
            <person name="McCowen C."/>
            <person name="Montmayeur A."/>
            <person name="Murphy C."/>
            <person name="Neiman D."/>
            <person name="Pearson M."/>
            <person name="Priest M."/>
            <person name="Roberts A."/>
            <person name="Saif S."/>
            <person name="Shea T."/>
            <person name="Sisk P."/>
            <person name="Stolte C."/>
            <person name="Sykes S."/>
            <person name="Wortman J."/>
            <person name="Nusbaum C."/>
            <person name="Birren B."/>
        </authorList>
    </citation>
    <scope>NUCLEOTIDE SEQUENCE [LARGE SCALE GENOMIC DNA]</scope>
    <source>
        <strain evidence="3">floridensis</strain>
    </source>
</reference>
<evidence type="ECO:0000256" key="1">
    <source>
        <dbReference type="SAM" id="Phobius"/>
    </source>
</evidence>
<feature type="transmembrane region" description="Helical" evidence="1">
    <location>
        <begin position="116"/>
        <end position="138"/>
    </location>
</feature>